<proteinExistence type="predicted"/>
<evidence type="ECO:0000256" key="1">
    <source>
        <dbReference type="ARBA" id="ARBA00023157"/>
    </source>
</evidence>
<evidence type="ECO:0000256" key="5">
    <source>
        <dbReference type="SAM" id="MobiDB-lite"/>
    </source>
</evidence>
<evidence type="ECO:0000259" key="7">
    <source>
        <dbReference type="PROSITE" id="PS50050"/>
    </source>
</evidence>
<feature type="domain" description="TNFR-Cys" evidence="7">
    <location>
        <begin position="319"/>
        <end position="359"/>
    </location>
</feature>
<dbReference type="Gene3D" id="2.10.50.10">
    <property type="entry name" value="Tumor Necrosis Factor Receptor, subunit A, domain 2"/>
    <property type="match status" value="1"/>
</dbReference>
<keyword evidence="1 3" id="KW-1015">Disulfide bond</keyword>
<keyword evidence="4" id="KW-0175">Coiled coil</keyword>
<dbReference type="GO" id="GO:0005615">
    <property type="term" value="C:extracellular space"/>
    <property type="evidence" value="ECO:0007669"/>
    <property type="project" value="TreeGrafter"/>
</dbReference>
<dbReference type="InterPro" id="IPR018097">
    <property type="entry name" value="EGF_Ca-bd_CS"/>
</dbReference>
<feature type="coiled-coil region" evidence="4">
    <location>
        <begin position="206"/>
        <end position="240"/>
    </location>
</feature>
<keyword evidence="9" id="KW-1185">Reference proteome</keyword>
<dbReference type="EMBL" id="JAFHDT010000005">
    <property type="protein sequence ID" value="KAI7809659.1"/>
    <property type="molecule type" value="Genomic_DNA"/>
</dbReference>
<evidence type="ECO:0000256" key="6">
    <source>
        <dbReference type="SAM" id="SignalP"/>
    </source>
</evidence>
<evidence type="ECO:0000256" key="4">
    <source>
        <dbReference type="SAM" id="Coils"/>
    </source>
</evidence>
<feature type="repeat" description="TNFR-Cys" evidence="3">
    <location>
        <begin position="319"/>
        <end position="359"/>
    </location>
</feature>
<evidence type="ECO:0000256" key="3">
    <source>
        <dbReference type="PROSITE-ProRule" id="PRU00206"/>
    </source>
</evidence>
<feature type="compositionally biased region" description="Polar residues" evidence="5">
    <location>
        <begin position="32"/>
        <end position="52"/>
    </location>
</feature>
<feature type="domain" description="TNFR-Cys" evidence="7">
    <location>
        <begin position="399"/>
        <end position="436"/>
    </location>
</feature>
<dbReference type="PROSITE" id="PS00652">
    <property type="entry name" value="TNFR_NGFR_1"/>
    <property type="match status" value="2"/>
</dbReference>
<dbReference type="GO" id="GO:0005509">
    <property type="term" value="F:calcium ion binding"/>
    <property type="evidence" value="ECO:0007669"/>
    <property type="project" value="InterPro"/>
</dbReference>
<dbReference type="InterPro" id="IPR001368">
    <property type="entry name" value="TNFR/NGFR_Cys_rich_reg"/>
</dbReference>
<dbReference type="PANTHER" id="PTHR24042:SF6">
    <property type="entry name" value="SI:CH211-252F13.5"/>
    <property type="match status" value="1"/>
</dbReference>
<feature type="disulfide bond" evidence="3">
    <location>
        <begin position="341"/>
        <end position="359"/>
    </location>
</feature>
<dbReference type="GO" id="GO:0008201">
    <property type="term" value="F:heparin binding"/>
    <property type="evidence" value="ECO:0007669"/>
    <property type="project" value="TreeGrafter"/>
</dbReference>
<dbReference type="AlphaFoldDB" id="A0A9W7WWQ7"/>
<comment type="caution">
    <text evidence="3">Lacks conserved residue(s) required for the propagation of feature annotation.</text>
</comment>
<sequence>MATQRFLFFLCLMMYIGDIVSTSDICTGAHCQRSSRSPDHQSASPHHQSRYSVYSPRRPAVPYTVIQPQHSRTGSPKENPRTITAEVFNPHGCTGGRCHGSARPTHNNTKECKGLECKLPVQIRQEPRQHPCVGDACIRGSHAERGRLSFAHMQDRAEQVLGEFPEFGLRGGPSSGIQLTCDIKPGFNEVQSEDALVLHFHLAKGQEKLVEQLHGQQAEIKQLQSTLSEQRAALLTHQREILDQQRRMFEQMEEVKTQYNLLLDSVKHLSVQGSQGIIESHLEGLRSQTRSYPREAFMHKMNMDASVTDADRPLLGCGSCKAYEYCDFSADRPHCEKCSVCPPGFFLVAQCSIHADRICQDRDECLEIQNLCKEQNKCLNTPGGFRCSGMSERDAAAGMCGHSYFYNSEIEECQACSECDSHPMTSPCSAMSDAVCSNPSEGRLSLSWSGDVVVVKGSEFPNVQLLIRGNSDGNLVSCTDGLVVLHQHGLVWVDHNLALRHGCRSFIQACLRLNSSEDEGRDLSGMRVEQREGKSLQSTSVSGAAAVEPGHALVLSLKSASNQCNQDNDSVHLLSNLMSPFSLFWLSHDTGAVAMTAQAVASAHYHTNYQPAFRVSSISDPYMVRLTDDNRGVRFRESGTVKFVLQQSLYSMGQACVSEGFYLLAYVNHNGSSAELTRTYKPGVHYRDTSISLSAATTVDSGDMLTFEILTPAQCSVRYFGDDSGISMLSLVWIPSAISTSLTATVSQKGLPSGAVRNKPLFFLQTTSEAPQVTLAGTGAGLLPHRNFIFREAGTASVALDLRLIHSCSLIKLTLLEQGGTQGAQAAPIAQQIGGPMPEGSVWASVGLRVSFQVHNGTVVFATVDCVRGRINHIAYDAGSSISILWTAA</sequence>
<protein>
    <recommendedName>
        <fullName evidence="7">TNFR-Cys domain-containing protein</fullName>
    </recommendedName>
</protein>
<dbReference type="OrthoDB" id="6083769at2759"/>
<keyword evidence="2" id="KW-0325">Glycoprotein</keyword>
<comment type="caution">
    <text evidence="8">The sequence shown here is derived from an EMBL/GenBank/DDBJ whole genome shotgun (WGS) entry which is preliminary data.</text>
</comment>
<gene>
    <name evidence="8" type="ORF">IRJ41_014096</name>
</gene>
<reference evidence="8" key="1">
    <citation type="submission" date="2021-02" db="EMBL/GenBank/DDBJ databases">
        <title>Comparative genomics reveals that relaxation of natural selection precedes convergent phenotypic evolution of cavefish.</title>
        <authorList>
            <person name="Peng Z."/>
        </authorList>
    </citation>
    <scope>NUCLEOTIDE SEQUENCE</scope>
    <source>
        <tissue evidence="8">Muscle</tissue>
    </source>
</reference>
<dbReference type="Proteomes" id="UP001059041">
    <property type="component" value="Linkage Group LG5"/>
</dbReference>
<feature type="signal peptide" evidence="6">
    <location>
        <begin position="1"/>
        <end position="21"/>
    </location>
</feature>
<feature type="disulfide bond" evidence="3">
    <location>
        <begin position="320"/>
        <end position="335"/>
    </location>
</feature>
<dbReference type="PROSITE" id="PS50050">
    <property type="entry name" value="TNFR_NGFR_2"/>
    <property type="match status" value="2"/>
</dbReference>
<dbReference type="GO" id="GO:0032502">
    <property type="term" value="P:developmental process"/>
    <property type="evidence" value="ECO:0007669"/>
    <property type="project" value="UniProtKB-ARBA"/>
</dbReference>
<evidence type="ECO:0000313" key="9">
    <source>
        <dbReference type="Proteomes" id="UP001059041"/>
    </source>
</evidence>
<name>A0A9W7WWQ7_TRIRA</name>
<evidence type="ECO:0000313" key="8">
    <source>
        <dbReference type="EMBL" id="KAI7809659.1"/>
    </source>
</evidence>
<feature type="repeat" description="TNFR-Cys" evidence="3">
    <location>
        <begin position="399"/>
        <end position="436"/>
    </location>
</feature>
<dbReference type="SMART" id="SM00208">
    <property type="entry name" value="TNFR"/>
    <property type="match status" value="2"/>
</dbReference>
<feature type="chain" id="PRO_5040838731" description="TNFR-Cys domain-containing protein" evidence="6">
    <location>
        <begin position="22"/>
        <end position="889"/>
    </location>
</feature>
<dbReference type="PANTHER" id="PTHR24042">
    <property type="entry name" value="NEL HOMOLOG"/>
    <property type="match status" value="1"/>
</dbReference>
<evidence type="ECO:0000256" key="2">
    <source>
        <dbReference type="ARBA" id="ARBA00023180"/>
    </source>
</evidence>
<dbReference type="Gene3D" id="2.10.25.10">
    <property type="entry name" value="Laminin"/>
    <property type="match status" value="1"/>
</dbReference>
<accession>A0A9W7WWQ7</accession>
<dbReference type="PROSITE" id="PS01187">
    <property type="entry name" value="EGF_CA"/>
    <property type="match status" value="1"/>
</dbReference>
<dbReference type="Pfam" id="PF00020">
    <property type="entry name" value="TNFR_c6"/>
    <property type="match status" value="2"/>
</dbReference>
<feature type="region of interest" description="Disordered" evidence="5">
    <location>
        <begin position="31"/>
        <end position="54"/>
    </location>
</feature>
<keyword evidence="6" id="KW-0732">Signal</keyword>
<organism evidence="8 9">
    <name type="scientific">Triplophysa rosa</name>
    <name type="common">Cave loach</name>
    <dbReference type="NCBI Taxonomy" id="992332"/>
    <lineage>
        <taxon>Eukaryota</taxon>
        <taxon>Metazoa</taxon>
        <taxon>Chordata</taxon>
        <taxon>Craniata</taxon>
        <taxon>Vertebrata</taxon>
        <taxon>Euteleostomi</taxon>
        <taxon>Actinopterygii</taxon>
        <taxon>Neopterygii</taxon>
        <taxon>Teleostei</taxon>
        <taxon>Ostariophysi</taxon>
        <taxon>Cypriniformes</taxon>
        <taxon>Nemacheilidae</taxon>
        <taxon>Triplophysa</taxon>
    </lineage>
</organism>
<feature type="disulfide bond" evidence="3">
    <location>
        <begin position="338"/>
        <end position="351"/>
    </location>
</feature>
<dbReference type="InterPro" id="IPR051586">
    <property type="entry name" value="PKC-binding_NELL"/>
</dbReference>